<evidence type="ECO:0008006" key="3">
    <source>
        <dbReference type="Google" id="ProtNLM"/>
    </source>
</evidence>
<dbReference type="EMBL" id="BAABGQ010000006">
    <property type="protein sequence ID" value="GAA4501012.1"/>
    <property type="molecule type" value="Genomic_DNA"/>
</dbReference>
<name>A0ABP8QC77_9BACT</name>
<dbReference type="InterPro" id="IPR036271">
    <property type="entry name" value="Tet_transcr_reg_TetR-rel_C_sf"/>
</dbReference>
<keyword evidence="2" id="KW-1185">Reference proteome</keyword>
<reference evidence="2" key="1">
    <citation type="journal article" date="2019" name="Int. J. Syst. Evol. Microbiol.">
        <title>The Global Catalogue of Microorganisms (GCM) 10K type strain sequencing project: providing services to taxonomists for standard genome sequencing and annotation.</title>
        <authorList>
            <consortium name="The Broad Institute Genomics Platform"/>
            <consortium name="The Broad Institute Genome Sequencing Center for Infectious Disease"/>
            <person name="Wu L."/>
            <person name="Ma J."/>
        </authorList>
    </citation>
    <scope>NUCLEOTIDE SEQUENCE [LARGE SCALE GENOMIC DNA]</scope>
    <source>
        <strain evidence="2">JCM 17841</strain>
    </source>
</reference>
<proteinExistence type="predicted"/>
<dbReference type="SUPFAM" id="SSF48498">
    <property type="entry name" value="Tetracyclin repressor-like, C-terminal domain"/>
    <property type="match status" value="1"/>
</dbReference>
<protein>
    <recommendedName>
        <fullName evidence="3">Tetracyclin repressor-like C-terminal domain-containing protein</fullName>
    </recommendedName>
</protein>
<organism evidence="1 2">
    <name type="scientific">Hymenobacter ginsengisoli</name>
    <dbReference type="NCBI Taxonomy" id="1051626"/>
    <lineage>
        <taxon>Bacteria</taxon>
        <taxon>Pseudomonadati</taxon>
        <taxon>Bacteroidota</taxon>
        <taxon>Cytophagia</taxon>
        <taxon>Cytophagales</taxon>
        <taxon>Hymenobacteraceae</taxon>
        <taxon>Hymenobacter</taxon>
    </lineage>
</organism>
<evidence type="ECO:0000313" key="2">
    <source>
        <dbReference type="Proteomes" id="UP001501243"/>
    </source>
</evidence>
<dbReference type="Proteomes" id="UP001501243">
    <property type="component" value="Unassembled WGS sequence"/>
</dbReference>
<sequence>MANSLGLPLDVFLAQYPSREALALHCLLEDMERQKHDHLRLYEQYPSPVERLYGLISYSIQDLLDTSASYYPDLMQYPSAAQAMQDYLADYSTPQLQHLLNEGIRQGLFRSDINIQLVTIIIIQQVNIVLTPGAFPTGRFQVAEIFRSIFLYYIRGLCTDQGARLAAEHFARL</sequence>
<evidence type="ECO:0000313" key="1">
    <source>
        <dbReference type="EMBL" id="GAA4501012.1"/>
    </source>
</evidence>
<comment type="caution">
    <text evidence="1">The sequence shown here is derived from an EMBL/GenBank/DDBJ whole genome shotgun (WGS) entry which is preliminary data.</text>
</comment>
<dbReference type="Gene3D" id="1.10.357.10">
    <property type="entry name" value="Tetracycline Repressor, domain 2"/>
    <property type="match status" value="1"/>
</dbReference>
<gene>
    <name evidence="1" type="ORF">GCM10023172_22220</name>
</gene>
<accession>A0ABP8QC77</accession>